<reference evidence="1" key="1">
    <citation type="journal article" date="2018" name="Genome Biol. Evol.">
        <title>Genomics and development of Lentinus tigrinus, a white-rot wood-decaying mushroom with dimorphic fruiting bodies.</title>
        <authorList>
            <person name="Wu B."/>
            <person name="Xu Z."/>
            <person name="Knudson A."/>
            <person name="Carlson A."/>
            <person name="Chen N."/>
            <person name="Kovaka S."/>
            <person name="LaButti K."/>
            <person name="Lipzen A."/>
            <person name="Pennachio C."/>
            <person name="Riley R."/>
            <person name="Schakwitz W."/>
            <person name="Umezawa K."/>
            <person name="Ohm R.A."/>
            <person name="Grigoriev I.V."/>
            <person name="Nagy L.G."/>
            <person name="Gibbons J."/>
            <person name="Hibbett D."/>
        </authorList>
    </citation>
    <scope>NUCLEOTIDE SEQUENCE [LARGE SCALE GENOMIC DNA]</scope>
    <source>
        <strain evidence="1">ALCF2SS1-6</strain>
    </source>
</reference>
<dbReference type="EMBL" id="ML122321">
    <property type="protein sequence ID" value="RPD53450.1"/>
    <property type="molecule type" value="Genomic_DNA"/>
</dbReference>
<sequence length="251" mass="27871">MHPSCVEYKSRLVCRTRLPGTSRYSLPGRESYRSPADLDKAALLGPPSCNSRTLPAEHHLATSVSLPASPYPPRLHACKILRAGISSCSDNRSMPGIRDSHGWYQSRVRAKPRCVGDEDNDEDEDVVLDATVALTLQAEDRARVQRTELGSGLQPVQWNTGRQDFGDQGSRAKETGCNCFEHWQLRESPCFCLVLESAPNRLRMPSVWEIMKELLGRKDRINLTSSAWGDSFIINLGLSTLSHPPCPLVST</sequence>
<gene>
    <name evidence="1" type="ORF">L227DRAFT_658203</name>
</gene>
<accession>A0A5C2RQJ9</accession>
<organism evidence="1 2">
    <name type="scientific">Lentinus tigrinus ALCF2SS1-6</name>
    <dbReference type="NCBI Taxonomy" id="1328759"/>
    <lineage>
        <taxon>Eukaryota</taxon>
        <taxon>Fungi</taxon>
        <taxon>Dikarya</taxon>
        <taxon>Basidiomycota</taxon>
        <taxon>Agaricomycotina</taxon>
        <taxon>Agaricomycetes</taxon>
        <taxon>Polyporales</taxon>
        <taxon>Polyporaceae</taxon>
        <taxon>Lentinus</taxon>
    </lineage>
</organism>
<dbReference type="AlphaFoldDB" id="A0A5C2RQJ9"/>
<proteinExistence type="predicted"/>
<dbReference type="OrthoDB" id="4664297at2759"/>
<protein>
    <submittedName>
        <fullName evidence="1">Uncharacterized protein</fullName>
    </submittedName>
</protein>
<evidence type="ECO:0000313" key="1">
    <source>
        <dbReference type="EMBL" id="RPD53450.1"/>
    </source>
</evidence>
<name>A0A5C2RQJ9_9APHY</name>
<keyword evidence="2" id="KW-1185">Reference proteome</keyword>
<dbReference type="Proteomes" id="UP000313359">
    <property type="component" value="Unassembled WGS sequence"/>
</dbReference>
<evidence type="ECO:0000313" key="2">
    <source>
        <dbReference type="Proteomes" id="UP000313359"/>
    </source>
</evidence>